<dbReference type="OrthoDB" id="5489127at2"/>
<dbReference type="STRING" id="391625.PPSIR1_08611"/>
<dbReference type="InterPro" id="IPR008984">
    <property type="entry name" value="SMAD_FHA_dom_sf"/>
</dbReference>
<keyword evidence="1" id="KW-0547">Nucleotide-binding</keyword>
<keyword evidence="5" id="KW-0804">Transcription</keyword>
<protein>
    <submittedName>
        <fullName evidence="8">Sigma-54 dependent transcriptional regulator, Fis family protein</fullName>
    </submittedName>
</protein>
<dbReference type="eggNOG" id="COG3829">
    <property type="taxonomic scope" value="Bacteria"/>
</dbReference>
<dbReference type="InterPro" id="IPR032030">
    <property type="entry name" value="YscD_cytoplasmic_dom"/>
</dbReference>
<evidence type="ECO:0000256" key="1">
    <source>
        <dbReference type="ARBA" id="ARBA00022741"/>
    </source>
</evidence>
<keyword evidence="2" id="KW-0067">ATP-binding</keyword>
<accession>A6G799</accession>
<dbReference type="GO" id="GO:0005524">
    <property type="term" value="F:ATP binding"/>
    <property type="evidence" value="ECO:0007669"/>
    <property type="project" value="UniProtKB-KW"/>
</dbReference>
<dbReference type="SMART" id="SM00240">
    <property type="entry name" value="FHA"/>
    <property type="match status" value="1"/>
</dbReference>
<dbReference type="Gene3D" id="2.60.200.20">
    <property type="match status" value="1"/>
</dbReference>
<dbReference type="SUPFAM" id="SSF46689">
    <property type="entry name" value="Homeodomain-like"/>
    <property type="match status" value="1"/>
</dbReference>
<dbReference type="InterPro" id="IPR002078">
    <property type="entry name" value="Sigma_54_int"/>
</dbReference>
<dbReference type="AlphaFoldDB" id="A6G799"/>
<dbReference type="SUPFAM" id="SSF49879">
    <property type="entry name" value="SMAD/FHA domain"/>
    <property type="match status" value="1"/>
</dbReference>
<evidence type="ECO:0000256" key="2">
    <source>
        <dbReference type="ARBA" id="ARBA00022840"/>
    </source>
</evidence>
<evidence type="ECO:0000313" key="8">
    <source>
        <dbReference type="EMBL" id="EDM78233.1"/>
    </source>
</evidence>
<dbReference type="InterPro" id="IPR025943">
    <property type="entry name" value="Sigma_54_int_dom_ATP-bd_2"/>
</dbReference>
<proteinExistence type="predicted"/>
<dbReference type="PANTHER" id="PTHR32071">
    <property type="entry name" value="TRANSCRIPTIONAL REGULATORY PROTEIN"/>
    <property type="match status" value="1"/>
</dbReference>
<keyword evidence="9" id="KW-1185">Reference proteome</keyword>
<dbReference type="FunFam" id="3.40.50.300:FF:000006">
    <property type="entry name" value="DNA-binding transcriptional regulator NtrC"/>
    <property type="match status" value="1"/>
</dbReference>
<dbReference type="InterPro" id="IPR009057">
    <property type="entry name" value="Homeodomain-like_sf"/>
</dbReference>
<dbReference type="Gene3D" id="1.10.8.60">
    <property type="match status" value="1"/>
</dbReference>
<dbReference type="CDD" id="cd00009">
    <property type="entry name" value="AAA"/>
    <property type="match status" value="1"/>
</dbReference>
<dbReference type="Gene3D" id="1.10.10.60">
    <property type="entry name" value="Homeodomain-like"/>
    <property type="match status" value="1"/>
</dbReference>
<reference evidence="8 9" key="1">
    <citation type="submission" date="2007-06" db="EMBL/GenBank/DDBJ databases">
        <authorList>
            <person name="Shimkets L."/>
            <person name="Ferriera S."/>
            <person name="Johnson J."/>
            <person name="Kravitz S."/>
            <person name="Beeson K."/>
            <person name="Sutton G."/>
            <person name="Rogers Y.-H."/>
            <person name="Friedman R."/>
            <person name="Frazier M."/>
            <person name="Venter J.C."/>
        </authorList>
    </citation>
    <scope>NUCLEOTIDE SEQUENCE [LARGE SCALE GENOMIC DNA]</scope>
    <source>
        <strain evidence="8 9">SIR-1</strain>
    </source>
</reference>
<dbReference type="Pfam" id="PF00158">
    <property type="entry name" value="Sigma54_activat"/>
    <property type="match status" value="1"/>
</dbReference>
<dbReference type="PROSITE" id="PS50045">
    <property type="entry name" value="SIGMA54_INTERACT_4"/>
    <property type="match status" value="1"/>
</dbReference>
<dbReference type="PROSITE" id="PS00688">
    <property type="entry name" value="SIGMA54_INTERACT_3"/>
    <property type="match status" value="1"/>
</dbReference>
<dbReference type="SUPFAM" id="SSF52540">
    <property type="entry name" value="P-loop containing nucleoside triphosphate hydrolases"/>
    <property type="match status" value="1"/>
</dbReference>
<dbReference type="Pfam" id="PF25601">
    <property type="entry name" value="AAA_lid_14"/>
    <property type="match status" value="1"/>
</dbReference>
<evidence type="ECO:0000313" key="9">
    <source>
        <dbReference type="Proteomes" id="UP000005801"/>
    </source>
</evidence>
<dbReference type="InterPro" id="IPR027417">
    <property type="entry name" value="P-loop_NTPase"/>
</dbReference>
<keyword evidence="3" id="KW-0805">Transcription regulation</keyword>
<feature type="domain" description="FHA" evidence="6">
    <location>
        <begin position="1"/>
        <end position="64"/>
    </location>
</feature>
<organism evidence="8 9">
    <name type="scientific">Plesiocystis pacifica SIR-1</name>
    <dbReference type="NCBI Taxonomy" id="391625"/>
    <lineage>
        <taxon>Bacteria</taxon>
        <taxon>Pseudomonadati</taxon>
        <taxon>Myxococcota</taxon>
        <taxon>Polyangia</taxon>
        <taxon>Nannocystales</taxon>
        <taxon>Nannocystaceae</taxon>
        <taxon>Plesiocystis</taxon>
    </lineage>
</organism>
<evidence type="ECO:0000256" key="4">
    <source>
        <dbReference type="ARBA" id="ARBA00023125"/>
    </source>
</evidence>
<dbReference type="PANTHER" id="PTHR32071:SF57">
    <property type="entry name" value="C4-DICARBOXYLATE TRANSPORT TRANSCRIPTIONAL REGULATORY PROTEIN DCTD"/>
    <property type="match status" value="1"/>
</dbReference>
<dbReference type="CDD" id="cd00060">
    <property type="entry name" value="FHA"/>
    <property type="match status" value="1"/>
</dbReference>
<dbReference type="PROSITE" id="PS00676">
    <property type="entry name" value="SIGMA54_INTERACT_2"/>
    <property type="match status" value="1"/>
</dbReference>
<dbReference type="GO" id="GO:0043565">
    <property type="term" value="F:sequence-specific DNA binding"/>
    <property type="evidence" value="ECO:0007669"/>
    <property type="project" value="InterPro"/>
</dbReference>
<evidence type="ECO:0000256" key="5">
    <source>
        <dbReference type="ARBA" id="ARBA00023163"/>
    </source>
</evidence>
<evidence type="ECO:0000259" key="7">
    <source>
        <dbReference type="PROSITE" id="PS50045"/>
    </source>
</evidence>
<evidence type="ECO:0000259" key="6">
    <source>
        <dbReference type="PROSITE" id="PS50006"/>
    </source>
</evidence>
<dbReference type="Pfam" id="PF16697">
    <property type="entry name" value="Yop-YscD_cpl"/>
    <property type="match status" value="1"/>
</dbReference>
<sequence>MGRAVAFEGERLVVGSEPGCDLVLSDPRVSRRHLEILALAGGRSGYMVRDLGSKNGTLFEGAAISEARIRAGSTLRLGTTYLRLRPEPASLDLPPSARRRLGDLVGESLDMRVLFTILERAADSDVTVLLEGETGTGKELCARAIHDLGARRRGAMVALDCGALPDNLVESELFGHVKGAFTGAMQARKGAFVRAHGGTLFLDEVDSLPPHLQPRLLRALESRRVRPVGSDDEVEVDVRVVAACQSDLALAVARGEFRPDLYYRLSVLRVLLPPLRARREDLVPTIRELLTRRGFFEREGVEDWTIGGPNLERLIAYDWPGNVRELRNVLDRALALSPAAEGFGDLRVSLPGEASTEEGLSVRTDLPYADAKQHLLEQFELRYLGELMERNEGNISAAARAAGMDRKHLRTLLRKHDLV</sequence>
<gene>
    <name evidence="8" type="ORF">PPSIR1_08611</name>
</gene>
<dbReference type="Gene3D" id="3.40.50.300">
    <property type="entry name" value="P-loop containing nucleotide triphosphate hydrolases"/>
    <property type="match status" value="1"/>
</dbReference>
<dbReference type="InterPro" id="IPR003593">
    <property type="entry name" value="AAA+_ATPase"/>
</dbReference>
<feature type="domain" description="Sigma-54 factor interaction" evidence="7">
    <location>
        <begin position="104"/>
        <end position="335"/>
    </location>
</feature>
<dbReference type="InterPro" id="IPR058031">
    <property type="entry name" value="AAA_lid_NorR"/>
</dbReference>
<comment type="caution">
    <text evidence="8">The sequence shown here is derived from an EMBL/GenBank/DDBJ whole genome shotgun (WGS) entry which is preliminary data.</text>
</comment>
<keyword evidence="4" id="KW-0238">DNA-binding</keyword>
<dbReference type="EMBL" id="ABCS01000033">
    <property type="protein sequence ID" value="EDM78233.1"/>
    <property type="molecule type" value="Genomic_DNA"/>
</dbReference>
<dbReference type="InterPro" id="IPR000253">
    <property type="entry name" value="FHA_dom"/>
</dbReference>
<name>A6G799_9BACT</name>
<dbReference type="InterPro" id="IPR002197">
    <property type="entry name" value="HTH_Fis"/>
</dbReference>
<dbReference type="Proteomes" id="UP000005801">
    <property type="component" value="Unassembled WGS sequence"/>
</dbReference>
<evidence type="ECO:0000256" key="3">
    <source>
        <dbReference type="ARBA" id="ARBA00023015"/>
    </source>
</evidence>
<dbReference type="GO" id="GO:0006355">
    <property type="term" value="P:regulation of DNA-templated transcription"/>
    <property type="evidence" value="ECO:0007669"/>
    <property type="project" value="InterPro"/>
</dbReference>
<dbReference type="PROSITE" id="PS50006">
    <property type="entry name" value="FHA_DOMAIN"/>
    <property type="match status" value="1"/>
</dbReference>
<dbReference type="InterPro" id="IPR025944">
    <property type="entry name" value="Sigma_54_int_dom_CS"/>
</dbReference>
<dbReference type="SMART" id="SM00382">
    <property type="entry name" value="AAA"/>
    <property type="match status" value="1"/>
</dbReference>
<dbReference type="Pfam" id="PF02954">
    <property type="entry name" value="HTH_8"/>
    <property type="match status" value="1"/>
</dbReference>